<evidence type="ECO:0000313" key="3">
    <source>
        <dbReference type="Proteomes" id="UP001485043"/>
    </source>
</evidence>
<dbReference type="EMBL" id="JALJOV010000442">
    <property type="protein sequence ID" value="KAK9863690.1"/>
    <property type="molecule type" value="Genomic_DNA"/>
</dbReference>
<feature type="region of interest" description="Disordered" evidence="1">
    <location>
        <begin position="54"/>
        <end position="84"/>
    </location>
</feature>
<protein>
    <submittedName>
        <fullName evidence="2">Uncharacterized protein</fullName>
    </submittedName>
</protein>
<organism evidence="2 3">
    <name type="scientific">Apatococcus fuscideae</name>
    <dbReference type="NCBI Taxonomy" id="2026836"/>
    <lineage>
        <taxon>Eukaryota</taxon>
        <taxon>Viridiplantae</taxon>
        <taxon>Chlorophyta</taxon>
        <taxon>core chlorophytes</taxon>
        <taxon>Trebouxiophyceae</taxon>
        <taxon>Chlorellales</taxon>
        <taxon>Chlorellaceae</taxon>
        <taxon>Apatococcus</taxon>
    </lineage>
</organism>
<dbReference type="AlphaFoldDB" id="A0AAW1T4Y9"/>
<accession>A0AAW1T4Y9</accession>
<name>A0AAW1T4Y9_9CHLO</name>
<dbReference type="Proteomes" id="UP001485043">
    <property type="component" value="Unassembled WGS sequence"/>
</dbReference>
<evidence type="ECO:0000313" key="2">
    <source>
        <dbReference type="EMBL" id="KAK9863690.1"/>
    </source>
</evidence>
<gene>
    <name evidence="2" type="ORF">WJX84_012248</name>
</gene>
<proteinExistence type="predicted"/>
<sequence>MAGRARVMAARMALQQRSAAFEAAAILRKRARAHRRAGTLVQMMREAEEWALLHGPERHQTADPRDEAPGPRDAKPAQSGRKELALSRQELAPWRQDFWVHDTCVVCLGGAPQVKDY</sequence>
<reference evidence="2 3" key="1">
    <citation type="journal article" date="2024" name="Nat. Commun.">
        <title>Phylogenomics reveals the evolutionary origins of lichenization in chlorophyte algae.</title>
        <authorList>
            <person name="Puginier C."/>
            <person name="Libourel C."/>
            <person name="Otte J."/>
            <person name="Skaloud P."/>
            <person name="Haon M."/>
            <person name="Grisel S."/>
            <person name="Petersen M."/>
            <person name="Berrin J.G."/>
            <person name="Delaux P.M."/>
            <person name="Dal Grande F."/>
            <person name="Keller J."/>
        </authorList>
    </citation>
    <scope>NUCLEOTIDE SEQUENCE [LARGE SCALE GENOMIC DNA]</scope>
    <source>
        <strain evidence="2 3">SAG 2523</strain>
    </source>
</reference>
<comment type="caution">
    <text evidence="2">The sequence shown here is derived from an EMBL/GenBank/DDBJ whole genome shotgun (WGS) entry which is preliminary data.</text>
</comment>
<keyword evidence="3" id="KW-1185">Reference proteome</keyword>
<feature type="compositionally biased region" description="Basic and acidic residues" evidence="1">
    <location>
        <begin position="55"/>
        <end position="84"/>
    </location>
</feature>
<evidence type="ECO:0000256" key="1">
    <source>
        <dbReference type="SAM" id="MobiDB-lite"/>
    </source>
</evidence>